<gene>
    <name evidence="4" type="ORF">KU39_1808</name>
</gene>
<reference evidence="4 5" key="1">
    <citation type="journal article" date="2014" name="Genome Announc.">
        <title>Comparative Genome Analysis of Two Isolates of the Fish Pathogen Piscirickettsia salmonis from Different Hosts Reveals Major Differences in Virulence-Associated Secretion Systems.</title>
        <authorList>
            <person name="Bohle H."/>
            <person name="Henriquez P."/>
            <person name="Grothusen H."/>
            <person name="Navas E."/>
            <person name="Sandoval A."/>
            <person name="Bustamante F."/>
            <person name="Bustos P."/>
            <person name="Mancilla M."/>
        </authorList>
    </citation>
    <scope>NUCLEOTIDE SEQUENCE [LARGE SCALE GENOMIC DNA]</scope>
    <source>
        <strain evidence="5">B1-32597</strain>
    </source>
</reference>
<dbReference type="Proteomes" id="UP000029558">
    <property type="component" value="Chromosome"/>
</dbReference>
<organism evidence="4 5">
    <name type="scientific">Piscirickettsia salmonis</name>
    <dbReference type="NCBI Taxonomy" id="1238"/>
    <lineage>
        <taxon>Bacteria</taxon>
        <taxon>Pseudomonadati</taxon>
        <taxon>Pseudomonadota</taxon>
        <taxon>Gammaproteobacteria</taxon>
        <taxon>Thiotrichales</taxon>
        <taxon>Piscirickettsiaceae</taxon>
        <taxon>Piscirickettsia</taxon>
    </lineage>
</organism>
<evidence type="ECO:0000259" key="3">
    <source>
        <dbReference type="Pfam" id="PF13505"/>
    </source>
</evidence>
<feature type="signal peptide" evidence="2">
    <location>
        <begin position="1"/>
        <end position="21"/>
    </location>
</feature>
<dbReference type="InterPro" id="IPR027385">
    <property type="entry name" value="Beta-barrel_OMP"/>
</dbReference>
<name>A0AAC8VI42_PISSA</name>
<keyword evidence="1 2" id="KW-0732">Signal</keyword>
<evidence type="ECO:0000256" key="1">
    <source>
        <dbReference type="ARBA" id="ARBA00022729"/>
    </source>
</evidence>
<evidence type="ECO:0000313" key="5">
    <source>
        <dbReference type="Proteomes" id="UP000029558"/>
    </source>
</evidence>
<dbReference type="Pfam" id="PF13505">
    <property type="entry name" value="OMP_b-brl"/>
    <property type="match status" value="1"/>
</dbReference>
<sequence length="179" mass="19437">MKALIKLTAITALLISASALAAKPGAYIGLNLGYGGMDTPSVNFKNKYPGVHSYSHSSRGFAGRINAGYLWNQGSLNYGVELGYATYANSKYSVTNKDDTRTLKYSGTNIDLLGVIQYNFTPNWNIFAKAGLAYVTQKTSGSNAFKLEFESNNKVLSEVALGAGYEFALRHLKCNTTLY</sequence>
<dbReference type="InterPro" id="IPR011250">
    <property type="entry name" value="OMP/PagP_B-barrel"/>
</dbReference>
<dbReference type="RefSeq" id="WP_017378162.1">
    <property type="nucleotide sequence ID" value="NZ_CP012508.1"/>
</dbReference>
<dbReference type="AlphaFoldDB" id="A0AAC8VI42"/>
<protein>
    <submittedName>
        <fullName evidence="4">Membrane protein</fullName>
    </submittedName>
</protein>
<dbReference type="SUPFAM" id="SSF56925">
    <property type="entry name" value="OMPA-like"/>
    <property type="match status" value="1"/>
</dbReference>
<dbReference type="EMBL" id="CP012508">
    <property type="protein sequence ID" value="ALB22988.1"/>
    <property type="molecule type" value="Genomic_DNA"/>
</dbReference>
<accession>A0AAC8VI42</accession>
<feature type="domain" description="Outer membrane protein beta-barrel" evidence="3">
    <location>
        <begin position="8"/>
        <end position="168"/>
    </location>
</feature>
<evidence type="ECO:0000313" key="4">
    <source>
        <dbReference type="EMBL" id="ALB22988.1"/>
    </source>
</evidence>
<evidence type="ECO:0000256" key="2">
    <source>
        <dbReference type="SAM" id="SignalP"/>
    </source>
</evidence>
<proteinExistence type="predicted"/>
<feature type="chain" id="PRO_5042270537" evidence="2">
    <location>
        <begin position="22"/>
        <end position="179"/>
    </location>
</feature>
<dbReference type="Gene3D" id="2.40.160.20">
    <property type="match status" value="1"/>
</dbReference>